<proteinExistence type="predicted"/>
<name>A0A3N4J2N7_9PEZI</name>
<dbReference type="Proteomes" id="UP000276215">
    <property type="component" value="Unassembled WGS sequence"/>
</dbReference>
<feature type="region of interest" description="Disordered" evidence="1">
    <location>
        <begin position="34"/>
        <end position="57"/>
    </location>
</feature>
<organism evidence="2 3">
    <name type="scientific">Choiromyces venosus 120613-1</name>
    <dbReference type="NCBI Taxonomy" id="1336337"/>
    <lineage>
        <taxon>Eukaryota</taxon>
        <taxon>Fungi</taxon>
        <taxon>Dikarya</taxon>
        <taxon>Ascomycota</taxon>
        <taxon>Pezizomycotina</taxon>
        <taxon>Pezizomycetes</taxon>
        <taxon>Pezizales</taxon>
        <taxon>Tuberaceae</taxon>
        <taxon>Choiromyces</taxon>
    </lineage>
</organism>
<dbReference type="EMBL" id="ML120473">
    <property type="protein sequence ID" value="RPA92416.1"/>
    <property type="molecule type" value="Genomic_DNA"/>
</dbReference>
<evidence type="ECO:0000256" key="1">
    <source>
        <dbReference type="SAM" id="MobiDB-lite"/>
    </source>
</evidence>
<keyword evidence="3" id="KW-1185">Reference proteome</keyword>
<sequence length="57" mass="6341">MRYSPQLRAPKRNPTLPRPQYIWKVPPIEPVVGIASLPPARGGQQATPGRSPRGRRS</sequence>
<dbReference type="AlphaFoldDB" id="A0A3N4J2N7"/>
<evidence type="ECO:0000313" key="3">
    <source>
        <dbReference type="Proteomes" id="UP000276215"/>
    </source>
</evidence>
<protein>
    <submittedName>
        <fullName evidence="2">Uncharacterized protein</fullName>
    </submittedName>
</protein>
<evidence type="ECO:0000313" key="2">
    <source>
        <dbReference type="EMBL" id="RPA92416.1"/>
    </source>
</evidence>
<gene>
    <name evidence="2" type="ORF">L873DRAFT_191986</name>
</gene>
<accession>A0A3N4J2N7</accession>
<reference evidence="2 3" key="1">
    <citation type="journal article" date="2018" name="Nat. Ecol. Evol.">
        <title>Pezizomycetes genomes reveal the molecular basis of ectomycorrhizal truffle lifestyle.</title>
        <authorList>
            <person name="Murat C."/>
            <person name="Payen T."/>
            <person name="Noel B."/>
            <person name="Kuo A."/>
            <person name="Morin E."/>
            <person name="Chen J."/>
            <person name="Kohler A."/>
            <person name="Krizsan K."/>
            <person name="Balestrini R."/>
            <person name="Da Silva C."/>
            <person name="Montanini B."/>
            <person name="Hainaut M."/>
            <person name="Levati E."/>
            <person name="Barry K.W."/>
            <person name="Belfiori B."/>
            <person name="Cichocki N."/>
            <person name="Clum A."/>
            <person name="Dockter R.B."/>
            <person name="Fauchery L."/>
            <person name="Guy J."/>
            <person name="Iotti M."/>
            <person name="Le Tacon F."/>
            <person name="Lindquist E.A."/>
            <person name="Lipzen A."/>
            <person name="Malagnac F."/>
            <person name="Mello A."/>
            <person name="Molinier V."/>
            <person name="Miyauchi S."/>
            <person name="Poulain J."/>
            <person name="Riccioni C."/>
            <person name="Rubini A."/>
            <person name="Sitrit Y."/>
            <person name="Splivallo R."/>
            <person name="Traeger S."/>
            <person name="Wang M."/>
            <person name="Zifcakova L."/>
            <person name="Wipf D."/>
            <person name="Zambonelli A."/>
            <person name="Paolocci F."/>
            <person name="Nowrousian M."/>
            <person name="Ottonello S."/>
            <person name="Baldrian P."/>
            <person name="Spatafora J.W."/>
            <person name="Henrissat B."/>
            <person name="Nagy L.G."/>
            <person name="Aury J.M."/>
            <person name="Wincker P."/>
            <person name="Grigoriev I.V."/>
            <person name="Bonfante P."/>
            <person name="Martin F.M."/>
        </authorList>
    </citation>
    <scope>NUCLEOTIDE SEQUENCE [LARGE SCALE GENOMIC DNA]</scope>
    <source>
        <strain evidence="2 3">120613-1</strain>
    </source>
</reference>